<dbReference type="SUPFAM" id="SSF53335">
    <property type="entry name" value="S-adenosyl-L-methionine-dependent methyltransferases"/>
    <property type="match status" value="1"/>
</dbReference>
<dbReference type="EMBL" id="JAEQNA010000006">
    <property type="protein sequence ID" value="MBL0421791.1"/>
    <property type="molecule type" value="Genomic_DNA"/>
</dbReference>
<comment type="caution">
    <text evidence="1">The sequence shown here is derived from an EMBL/GenBank/DDBJ whole genome shotgun (WGS) entry which is preliminary data.</text>
</comment>
<dbReference type="InterPro" id="IPR029063">
    <property type="entry name" value="SAM-dependent_MTases_sf"/>
</dbReference>
<keyword evidence="2" id="KW-1185">Reference proteome</keyword>
<accession>A0A937D885</accession>
<organism evidence="1 2">
    <name type="scientific">Ramlibacter aurantiacus</name>
    <dbReference type="NCBI Taxonomy" id="2801330"/>
    <lineage>
        <taxon>Bacteria</taxon>
        <taxon>Pseudomonadati</taxon>
        <taxon>Pseudomonadota</taxon>
        <taxon>Betaproteobacteria</taxon>
        <taxon>Burkholderiales</taxon>
        <taxon>Comamonadaceae</taxon>
        <taxon>Ramlibacter</taxon>
    </lineage>
</organism>
<dbReference type="Proteomes" id="UP000613011">
    <property type="component" value="Unassembled WGS sequence"/>
</dbReference>
<sequence>MLNGRSHPNRFFRNFIHKPRAIGAVLPASPSLSRAVAAAAGAALDALAPAQAPCGVLELGAGTGALTENIRHMQPVLIERDARFSDLLRSRFPELEIRNECAVQALDNLRQPVGIVSSIPLLNNPEAAELVQALERCYLAGLVRYLVLYTYGAFDPLRGTAVSRGRRAEVVWQSLPPASVWVYR</sequence>
<protein>
    <recommendedName>
        <fullName evidence="3">Methyltransferase domain-containing protein</fullName>
    </recommendedName>
</protein>
<gene>
    <name evidence="1" type="ORF">JI739_15690</name>
</gene>
<name>A0A937D885_9BURK</name>
<evidence type="ECO:0008006" key="3">
    <source>
        <dbReference type="Google" id="ProtNLM"/>
    </source>
</evidence>
<reference evidence="1" key="1">
    <citation type="submission" date="2021-01" db="EMBL/GenBank/DDBJ databases">
        <title>Ramlibacter sp. strain AW1 16S ribosomal RNA gene Genome sequencing and assembly.</title>
        <authorList>
            <person name="Kang M."/>
        </authorList>
    </citation>
    <scope>NUCLEOTIDE SEQUENCE</scope>
    <source>
        <strain evidence="1">AW1</strain>
    </source>
</reference>
<dbReference type="Gene3D" id="3.40.50.150">
    <property type="entry name" value="Vaccinia Virus protein VP39"/>
    <property type="match status" value="1"/>
</dbReference>
<evidence type="ECO:0000313" key="2">
    <source>
        <dbReference type="Proteomes" id="UP000613011"/>
    </source>
</evidence>
<evidence type="ECO:0000313" key="1">
    <source>
        <dbReference type="EMBL" id="MBL0421791.1"/>
    </source>
</evidence>
<dbReference type="AlphaFoldDB" id="A0A937D885"/>
<proteinExistence type="predicted"/>
<dbReference type="RefSeq" id="WP_201684873.1">
    <property type="nucleotide sequence ID" value="NZ_JAEQNA010000006.1"/>
</dbReference>